<feature type="transmembrane region" description="Helical" evidence="8">
    <location>
        <begin position="16"/>
        <end position="40"/>
    </location>
</feature>
<dbReference type="GO" id="GO:0034204">
    <property type="term" value="P:lipid translocation"/>
    <property type="evidence" value="ECO:0007669"/>
    <property type="project" value="TreeGrafter"/>
</dbReference>
<dbReference type="Proteomes" id="UP000297626">
    <property type="component" value="Unassembled WGS sequence"/>
</dbReference>
<dbReference type="Pfam" id="PF03023">
    <property type="entry name" value="MurJ"/>
    <property type="match status" value="1"/>
</dbReference>
<organism evidence="9 10">
    <name type="scientific">Cryobacterium serini</name>
    <dbReference type="NCBI Taxonomy" id="1259201"/>
    <lineage>
        <taxon>Bacteria</taxon>
        <taxon>Bacillati</taxon>
        <taxon>Actinomycetota</taxon>
        <taxon>Actinomycetes</taxon>
        <taxon>Micrococcales</taxon>
        <taxon>Microbacteriaceae</taxon>
        <taxon>Cryobacterium</taxon>
    </lineage>
</organism>
<feature type="transmembrane region" description="Helical" evidence="8">
    <location>
        <begin position="288"/>
        <end position="309"/>
    </location>
</feature>
<dbReference type="GO" id="GO:0008360">
    <property type="term" value="P:regulation of cell shape"/>
    <property type="evidence" value="ECO:0007669"/>
    <property type="project" value="UniProtKB-KW"/>
</dbReference>
<evidence type="ECO:0000256" key="2">
    <source>
        <dbReference type="ARBA" id="ARBA00022475"/>
    </source>
</evidence>
<accession>A0A4V3IXB6</accession>
<feature type="transmembrane region" description="Helical" evidence="8">
    <location>
        <begin position="164"/>
        <end position="188"/>
    </location>
</feature>
<feature type="transmembrane region" description="Helical" evidence="8">
    <location>
        <begin position="330"/>
        <end position="353"/>
    </location>
</feature>
<dbReference type="EMBL" id="SOHN01000008">
    <property type="protein sequence ID" value="TFD89952.1"/>
    <property type="molecule type" value="Genomic_DNA"/>
</dbReference>
<evidence type="ECO:0000256" key="8">
    <source>
        <dbReference type="SAM" id="Phobius"/>
    </source>
</evidence>
<dbReference type="RefSeq" id="WP_134528004.1">
    <property type="nucleotide sequence ID" value="NZ_SOHN01000008.1"/>
</dbReference>
<comment type="caution">
    <text evidence="9">The sequence shown here is derived from an EMBL/GenBank/DDBJ whole genome shotgun (WGS) entry which is preliminary data.</text>
</comment>
<dbReference type="InterPro" id="IPR004268">
    <property type="entry name" value="MurJ"/>
</dbReference>
<evidence type="ECO:0000256" key="6">
    <source>
        <dbReference type="ARBA" id="ARBA00022989"/>
    </source>
</evidence>
<dbReference type="GO" id="GO:0009252">
    <property type="term" value="P:peptidoglycan biosynthetic process"/>
    <property type="evidence" value="ECO:0007669"/>
    <property type="project" value="UniProtKB-KW"/>
</dbReference>
<evidence type="ECO:0000256" key="3">
    <source>
        <dbReference type="ARBA" id="ARBA00022692"/>
    </source>
</evidence>
<dbReference type="PANTHER" id="PTHR47019">
    <property type="entry name" value="LIPID II FLIPPASE MURJ"/>
    <property type="match status" value="1"/>
</dbReference>
<dbReference type="AlphaFoldDB" id="A0A4V3IXB6"/>
<feature type="transmembrane region" description="Helical" evidence="8">
    <location>
        <begin position="468"/>
        <end position="489"/>
    </location>
</feature>
<feature type="transmembrane region" description="Helical" evidence="8">
    <location>
        <begin position="501"/>
        <end position="522"/>
    </location>
</feature>
<evidence type="ECO:0000256" key="4">
    <source>
        <dbReference type="ARBA" id="ARBA00022960"/>
    </source>
</evidence>
<evidence type="ECO:0000256" key="1">
    <source>
        <dbReference type="ARBA" id="ARBA00004651"/>
    </source>
</evidence>
<reference evidence="9 10" key="1">
    <citation type="submission" date="2019-03" db="EMBL/GenBank/DDBJ databases">
        <title>Genomics of glacier-inhabiting Cryobacterium strains.</title>
        <authorList>
            <person name="Liu Q."/>
            <person name="Xin Y.-H."/>
        </authorList>
    </citation>
    <scope>NUCLEOTIDE SEQUENCE [LARGE SCALE GENOMIC DNA]</scope>
    <source>
        <strain evidence="9 10">Sr54</strain>
    </source>
</reference>
<feature type="transmembrane region" description="Helical" evidence="8">
    <location>
        <begin position="248"/>
        <end position="268"/>
    </location>
</feature>
<keyword evidence="4" id="KW-0133">Cell shape</keyword>
<evidence type="ECO:0000256" key="5">
    <source>
        <dbReference type="ARBA" id="ARBA00022984"/>
    </source>
</evidence>
<feature type="transmembrane region" description="Helical" evidence="8">
    <location>
        <begin position="132"/>
        <end position="152"/>
    </location>
</feature>
<comment type="subcellular location">
    <subcellularLocation>
        <location evidence="1">Cell membrane</location>
        <topology evidence="1">Multi-pass membrane protein</topology>
    </subcellularLocation>
</comment>
<dbReference type="PRINTS" id="PR01806">
    <property type="entry name" value="VIRFACTRMVIN"/>
</dbReference>
<feature type="transmembrane region" description="Helical" evidence="8">
    <location>
        <begin position="427"/>
        <end position="448"/>
    </location>
</feature>
<evidence type="ECO:0000256" key="7">
    <source>
        <dbReference type="ARBA" id="ARBA00023136"/>
    </source>
</evidence>
<feature type="transmembrane region" description="Helical" evidence="8">
    <location>
        <begin position="200"/>
        <end position="227"/>
    </location>
</feature>
<dbReference type="GO" id="GO:0015648">
    <property type="term" value="F:lipid-linked peptidoglycan transporter activity"/>
    <property type="evidence" value="ECO:0007669"/>
    <property type="project" value="TreeGrafter"/>
</dbReference>
<keyword evidence="2" id="KW-1003">Cell membrane</keyword>
<protein>
    <submittedName>
        <fullName evidence="9">Murein biosynthesis integral membrane protein MurJ</fullName>
    </submittedName>
</protein>
<feature type="transmembrane region" description="Helical" evidence="8">
    <location>
        <begin position="60"/>
        <end position="82"/>
    </location>
</feature>
<sequence>MSDTATANGGIGRASAFLASGTIVSRILGFVKVIVLAAIIGQFGATADTFAIANQLPNTIYVIVAGGILTAVLVPQIVRASLHADGGTAYINKLLTLALVVLLAATLAATLLAPLITRFIGLNLPENEKALAVAFAYWCLPQMFFYGLYTLLGEVLNARKSFGPFTWVPVLNNLVAIAGLIVFATLFSPDPTGDRSAAEITSAMVAVLGGSATLGVITQAVVLLYFWRRIGLRYRPDFHFRGVGLGAAGKMASWTFGMLLLTTFAGIVETQVVTRAHGEASVAVLATAWLIFMLPHSVITVSVATAYFTRMSEHASLGNWTLVKTDASSAIRGTSLVIVLSAAVIAVCAYPVAAVFVAPFDQVQSIGNVIIAFVLGLVPFCVLFVLQRTFYALGDTRTPFFFTLFQVVLLICAVLACAWLPTDWIAVGIAGSITVTGTLQAILAALLLRRRMHGIDGRRILRSLVKYLVAVIMPLAAGLTLMVILGAGVEGGFAVSSRLTAMVSMALTGVIMAASYFGLLLLMRSDELTAFLTPLRDRLRR</sequence>
<keyword evidence="5" id="KW-0573">Peptidoglycan synthesis</keyword>
<dbReference type="PANTHER" id="PTHR47019:SF1">
    <property type="entry name" value="LIPID II FLIPPASE MURJ"/>
    <property type="match status" value="1"/>
</dbReference>
<feature type="transmembrane region" description="Helical" evidence="8">
    <location>
        <begin position="94"/>
        <end position="120"/>
    </location>
</feature>
<keyword evidence="10" id="KW-1185">Reference proteome</keyword>
<dbReference type="GO" id="GO:0005886">
    <property type="term" value="C:plasma membrane"/>
    <property type="evidence" value="ECO:0007669"/>
    <property type="project" value="UniProtKB-SubCell"/>
</dbReference>
<dbReference type="InterPro" id="IPR051050">
    <property type="entry name" value="Lipid_II_flippase_MurJ/MviN"/>
</dbReference>
<keyword evidence="7 8" id="KW-0472">Membrane</keyword>
<evidence type="ECO:0000313" key="10">
    <source>
        <dbReference type="Proteomes" id="UP000297626"/>
    </source>
</evidence>
<proteinExistence type="predicted"/>
<feature type="transmembrane region" description="Helical" evidence="8">
    <location>
        <begin position="398"/>
        <end position="421"/>
    </location>
</feature>
<feature type="transmembrane region" description="Helical" evidence="8">
    <location>
        <begin position="365"/>
        <end position="386"/>
    </location>
</feature>
<gene>
    <name evidence="9" type="primary">murJ</name>
    <name evidence="9" type="ORF">E3T51_04430</name>
</gene>
<dbReference type="NCBIfam" id="TIGR01695">
    <property type="entry name" value="murJ_mviN"/>
    <property type="match status" value="1"/>
</dbReference>
<keyword evidence="6 8" id="KW-1133">Transmembrane helix</keyword>
<name>A0A4V3IXB6_9MICO</name>
<keyword evidence="3 8" id="KW-0812">Transmembrane</keyword>
<evidence type="ECO:0000313" key="9">
    <source>
        <dbReference type="EMBL" id="TFD89952.1"/>
    </source>
</evidence>